<comment type="caution">
    <text evidence="3">The sequence shown here is derived from an EMBL/GenBank/DDBJ whole genome shotgun (WGS) entry which is preliminary data.</text>
</comment>
<proteinExistence type="predicted"/>
<protein>
    <submittedName>
        <fullName evidence="3">Putative transcriptional regulator YvhJ</fullName>
    </submittedName>
</protein>
<dbReference type="EMBL" id="MLJW01000516">
    <property type="protein sequence ID" value="OIQ85854.1"/>
    <property type="molecule type" value="Genomic_DNA"/>
</dbReference>
<feature type="domain" description="Cell envelope-related transcriptional attenuator" evidence="2">
    <location>
        <begin position="73"/>
        <end position="224"/>
    </location>
</feature>
<dbReference type="Gene3D" id="3.40.630.190">
    <property type="entry name" value="LCP protein"/>
    <property type="match status" value="1"/>
</dbReference>
<feature type="compositionally biased region" description="Low complexity" evidence="1">
    <location>
        <begin position="318"/>
        <end position="369"/>
    </location>
</feature>
<accession>A0A1J5QQI7</accession>
<gene>
    <name evidence="3" type="primary">yvhJ</name>
    <name evidence="3" type="ORF">GALL_323040</name>
</gene>
<dbReference type="PANTHER" id="PTHR33392:SF6">
    <property type="entry name" value="POLYISOPRENYL-TEICHOIC ACID--PEPTIDOGLYCAN TEICHOIC ACID TRANSFERASE TAGU"/>
    <property type="match status" value="1"/>
</dbReference>
<evidence type="ECO:0000313" key="3">
    <source>
        <dbReference type="EMBL" id="OIQ85854.1"/>
    </source>
</evidence>
<evidence type="ECO:0000259" key="2">
    <source>
        <dbReference type="Pfam" id="PF03816"/>
    </source>
</evidence>
<reference evidence="3" key="1">
    <citation type="submission" date="2016-10" db="EMBL/GenBank/DDBJ databases">
        <title>Sequence of Gallionella enrichment culture.</title>
        <authorList>
            <person name="Poehlein A."/>
            <person name="Muehling M."/>
            <person name="Daniel R."/>
        </authorList>
    </citation>
    <scope>NUCLEOTIDE SEQUENCE</scope>
</reference>
<dbReference type="InterPro" id="IPR050922">
    <property type="entry name" value="LytR/CpsA/Psr_CW_biosynth"/>
</dbReference>
<dbReference type="Pfam" id="PF03816">
    <property type="entry name" value="LytR_cpsA_psr"/>
    <property type="match status" value="1"/>
</dbReference>
<dbReference type="InterPro" id="IPR004474">
    <property type="entry name" value="LytR_CpsA_psr"/>
</dbReference>
<dbReference type="AlphaFoldDB" id="A0A1J5QQI7"/>
<sequence length="369" mass="38077">MFAWHRVNRVHIGTGSNTAAGSINNPTTPTGPPVPKGVISVLIASVGARGVDPAIGKQLGVPDVASRGSDGLTDILMEGLVNTTTGSVSLLSIPRDTWLDSCQCKINALYNTYGPTRLVDEVTNITGQRPQHLLLVNFEAFANVIDAVGGVNVYLPRTIRDHDAHLAQLNAGCQHLDGVKALAYVRSRHTQSLRNGIWFDDGSASDFGRIDRQHQVLSNLAVRILSPALPLHLPALIKAAGNGITIDDTLGLSDAVAIAKAVASASSHKLRGFTIPSRFGHVGQASVVFTQTDQVPAVVAQWQQSAQEAVTAGPSVPSTSSSTDAGTASGAWVPTPTATATANSVGPTAGTTSPATTAPISPAAACASS</sequence>
<organism evidence="3">
    <name type="scientific">mine drainage metagenome</name>
    <dbReference type="NCBI Taxonomy" id="410659"/>
    <lineage>
        <taxon>unclassified sequences</taxon>
        <taxon>metagenomes</taxon>
        <taxon>ecological metagenomes</taxon>
    </lineage>
</organism>
<evidence type="ECO:0000256" key="1">
    <source>
        <dbReference type="SAM" id="MobiDB-lite"/>
    </source>
</evidence>
<feature type="region of interest" description="Disordered" evidence="1">
    <location>
        <begin position="310"/>
        <end position="369"/>
    </location>
</feature>
<dbReference type="PANTHER" id="PTHR33392">
    <property type="entry name" value="POLYISOPRENYL-TEICHOIC ACID--PEPTIDOGLYCAN TEICHOIC ACID TRANSFERASE TAGU"/>
    <property type="match status" value="1"/>
</dbReference>
<name>A0A1J5QQI7_9ZZZZ</name>
<dbReference type="NCBIfam" id="TIGR00350">
    <property type="entry name" value="lytR_cpsA_psr"/>
    <property type="match status" value="1"/>
</dbReference>